<sequence>MPIVKRSFLVQYLSFASVGFDPKALYTQENVRLVKYPWLLAFQISLSALLYMAIFHYVYINSEDYTKTINSLSLTCQGIICLTKMGIFICKGKEFVALVTRLKEDISKAKPSDLPIFRVENEKDVLSCSIYSMAVVSTAIWVMVEPLISMFYTHQEEGSFEYIVPHRATYFWDYHNVQGYSLVYIWDFITTYILALGSLAIDTLFSWLVCNIVAQFRILVQQFQRAAAMTLPLANGMVAVANAAQERAIVDCIKVHIRTLQLTYDLNRLYGGIIYVKFIISGLQIGSLAFCLSRGGQSMGKVAYQFLFLTAVAIQLMMYCYNGQRIATESLQVASEIYAAFEWSHLAKSTKKLLLMPMMRSQKFCEIRGVFFTVDLGLYLWVFKTAGSLITALKTLEDE</sequence>
<dbReference type="STRING" id="35570.A0A1I8NT92"/>
<dbReference type="PANTHER" id="PTHR21137:SF35">
    <property type="entry name" value="ODORANT RECEPTOR 19A-RELATED"/>
    <property type="match status" value="1"/>
</dbReference>
<evidence type="ECO:0000256" key="9">
    <source>
        <dbReference type="ARBA" id="ARBA00023224"/>
    </source>
</evidence>
<accession>A0A1I8NT92</accession>
<evidence type="ECO:0000256" key="3">
    <source>
        <dbReference type="ARBA" id="ARBA00022606"/>
    </source>
</evidence>
<evidence type="ECO:0000256" key="5">
    <source>
        <dbReference type="ARBA" id="ARBA00022725"/>
    </source>
</evidence>
<proteinExistence type="inferred from homology"/>
<name>A0A1I8NT92_STOCA</name>
<organism evidence="11 12">
    <name type="scientific">Stomoxys calcitrans</name>
    <name type="common">Stable fly</name>
    <name type="synonym">Conops calcitrans</name>
    <dbReference type="NCBI Taxonomy" id="35570"/>
    <lineage>
        <taxon>Eukaryota</taxon>
        <taxon>Metazoa</taxon>
        <taxon>Ecdysozoa</taxon>
        <taxon>Arthropoda</taxon>
        <taxon>Hexapoda</taxon>
        <taxon>Insecta</taxon>
        <taxon>Pterygota</taxon>
        <taxon>Neoptera</taxon>
        <taxon>Endopterygota</taxon>
        <taxon>Diptera</taxon>
        <taxon>Brachycera</taxon>
        <taxon>Muscomorpha</taxon>
        <taxon>Muscoidea</taxon>
        <taxon>Muscidae</taxon>
        <taxon>Stomoxys</taxon>
    </lineage>
</organism>
<keyword evidence="5 10" id="KW-0552">Olfaction</keyword>
<evidence type="ECO:0000256" key="10">
    <source>
        <dbReference type="RuleBase" id="RU351113"/>
    </source>
</evidence>
<keyword evidence="3 10" id="KW-0716">Sensory transduction</keyword>
<protein>
    <recommendedName>
        <fullName evidence="10">Odorant receptor</fullName>
    </recommendedName>
</protein>
<reference evidence="11" key="1">
    <citation type="submission" date="2020-05" db="UniProtKB">
        <authorList>
            <consortium name="EnsemblMetazoa"/>
        </authorList>
    </citation>
    <scope>IDENTIFICATION</scope>
    <source>
        <strain evidence="11">USDA</strain>
    </source>
</reference>
<keyword evidence="6 10" id="KW-1133">Transmembrane helix</keyword>
<evidence type="ECO:0000256" key="6">
    <source>
        <dbReference type="ARBA" id="ARBA00022989"/>
    </source>
</evidence>
<keyword evidence="2" id="KW-1003">Cell membrane</keyword>
<evidence type="ECO:0000256" key="7">
    <source>
        <dbReference type="ARBA" id="ARBA00023136"/>
    </source>
</evidence>
<keyword evidence="9 10" id="KW-0807">Transducer</keyword>
<evidence type="ECO:0000256" key="1">
    <source>
        <dbReference type="ARBA" id="ARBA00004651"/>
    </source>
</evidence>
<dbReference type="GO" id="GO:0004984">
    <property type="term" value="F:olfactory receptor activity"/>
    <property type="evidence" value="ECO:0007669"/>
    <property type="project" value="InterPro"/>
</dbReference>
<dbReference type="PANTHER" id="PTHR21137">
    <property type="entry name" value="ODORANT RECEPTOR"/>
    <property type="match status" value="1"/>
</dbReference>
<comment type="similarity">
    <text evidence="10">Belongs to the insect chemoreceptor superfamily. Heteromeric odorant receptor channel (TC 1.A.69) family.</text>
</comment>
<keyword evidence="7 10" id="KW-0472">Membrane</keyword>
<evidence type="ECO:0000313" key="12">
    <source>
        <dbReference type="Proteomes" id="UP000095300"/>
    </source>
</evidence>
<keyword evidence="8 10" id="KW-0675">Receptor</keyword>
<dbReference type="GO" id="GO:0007165">
    <property type="term" value="P:signal transduction"/>
    <property type="evidence" value="ECO:0007669"/>
    <property type="project" value="UniProtKB-KW"/>
</dbReference>
<evidence type="ECO:0000256" key="2">
    <source>
        <dbReference type="ARBA" id="ARBA00022475"/>
    </source>
</evidence>
<evidence type="ECO:0000256" key="4">
    <source>
        <dbReference type="ARBA" id="ARBA00022692"/>
    </source>
</evidence>
<dbReference type="EnsemblMetazoa" id="SCAU001815-RA">
    <property type="protein sequence ID" value="SCAU001815-PA"/>
    <property type="gene ID" value="SCAU001815"/>
</dbReference>
<dbReference type="GO" id="GO:0005549">
    <property type="term" value="F:odorant binding"/>
    <property type="evidence" value="ECO:0007669"/>
    <property type="project" value="InterPro"/>
</dbReference>
<dbReference type="OrthoDB" id="6597368at2759"/>
<dbReference type="VEuPathDB" id="VectorBase:SCAU001815"/>
<comment type="caution">
    <text evidence="10">Lacks conserved residue(s) required for the propagation of feature annotation.</text>
</comment>
<dbReference type="InterPro" id="IPR004117">
    <property type="entry name" value="7tm6_olfct_rcpt"/>
</dbReference>
<evidence type="ECO:0000313" key="11">
    <source>
        <dbReference type="EnsemblMetazoa" id="SCAU001815-PA"/>
    </source>
</evidence>
<comment type="subcellular location">
    <subcellularLocation>
        <location evidence="1 10">Cell membrane</location>
        <topology evidence="1 10">Multi-pass membrane protein</topology>
    </subcellularLocation>
</comment>
<gene>
    <name evidence="11" type="primary">106081032</name>
</gene>
<feature type="transmembrane region" description="Helical" evidence="10">
    <location>
        <begin position="302"/>
        <end position="321"/>
    </location>
</feature>
<dbReference type="Proteomes" id="UP000095300">
    <property type="component" value="Unassembled WGS sequence"/>
</dbReference>
<feature type="transmembrane region" description="Helical" evidence="10">
    <location>
        <begin position="269"/>
        <end position="290"/>
    </location>
</feature>
<keyword evidence="12" id="KW-1185">Reference proteome</keyword>
<feature type="transmembrane region" description="Helical" evidence="10">
    <location>
        <begin position="189"/>
        <end position="214"/>
    </location>
</feature>
<feature type="transmembrane region" description="Helical" evidence="10">
    <location>
        <begin position="36"/>
        <end position="60"/>
    </location>
</feature>
<evidence type="ECO:0000256" key="8">
    <source>
        <dbReference type="ARBA" id="ARBA00023170"/>
    </source>
</evidence>
<keyword evidence="4 10" id="KW-0812">Transmembrane</keyword>
<dbReference type="GO" id="GO:0005886">
    <property type="term" value="C:plasma membrane"/>
    <property type="evidence" value="ECO:0007669"/>
    <property type="project" value="UniProtKB-SubCell"/>
</dbReference>
<feature type="transmembrane region" description="Helical" evidence="10">
    <location>
        <begin position="125"/>
        <end position="144"/>
    </location>
</feature>
<dbReference type="KEGG" id="scac:106081032"/>
<dbReference type="Pfam" id="PF02949">
    <property type="entry name" value="7tm_6"/>
    <property type="match status" value="1"/>
</dbReference>
<dbReference type="AlphaFoldDB" id="A0A1I8NT92"/>
<feature type="transmembrane region" description="Helical" evidence="10">
    <location>
        <begin position="365"/>
        <end position="383"/>
    </location>
</feature>